<dbReference type="InterPro" id="IPR036322">
    <property type="entry name" value="WD40_repeat_dom_sf"/>
</dbReference>
<comment type="subcellular location">
    <subcellularLocation>
        <location evidence="1">Endoplasmic reticulum</location>
    </subcellularLocation>
</comment>
<dbReference type="VEuPathDB" id="ToxoDB:TGDOM2_311400"/>
<feature type="region of interest" description="Disordered" evidence="10">
    <location>
        <begin position="654"/>
        <end position="675"/>
    </location>
</feature>
<feature type="compositionally biased region" description="Pro residues" evidence="10">
    <location>
        <begin position="1311"/>
        <end position="1322"/>
    </location>
</feature>
<dbReference type="Proteomes" id="UP000028837">
    <property type="component" value="Unassembled WGS sequence"/>
</dbReference>
<dbReference type="GO" id="GO:0090110">
    <property type="term" value="P:COPII-coated vesicle cargo loading"/>
    <property type="evidence" value="ECO:0007669"/>
    <property type="project" value="TreeGrafter"/>
</dbReference>
<feature type="compositionally biased region" description="Polar residues" evidence="10">
    <location>
        <begin position="788"/>
        <end position="799"/>
    </location>
</feature>
<evidence type="ECO:0000256" key="5">
    <source>
        <dbReference type="ARBA" id="ARBA00022737"/>
    </source>
</evidence>
<sequence>MALKEVCRSACIAWGPPTRGPAHTKCAASQEEKSTSSGSSLQSHQLYLALGTMGLDPHLELATVDFASSSTALPVVASVSASSPFQCIAWGSSGQNKLAGVAGEHGNGVGVGERALGLLAGGMADGDVTLWDAEAILRSGSPSGSELSSFGSANGTGETSGSAKGLLASVPVHRNQRVHCIHFNPSRPSLLAAGGSSGSVSILDVENVYDVAVYEPGGEGQGSNSGASGDECTSLAWNRVVPHVLATAFSSGTTSVWDLKQRKTAVSFCDPTHRQSRPSSVVWLPNQATQLLLAYDDDRHPVLQLWDLRNSSYPLRETASDGVYGHTRGIVNAALNPMDSRMLLTSGRDNRIVCWWLEEDAFHTQGGQSHPSSGFSVYMQQQTQEPYVQLQWAPSSTPGVFAAAAPIRVCIKGLGSGGVSTGDSGLPGQQQQGLAGGAAEGGWMMGPAHDKYIPSWFRRPRGVHVGFGEDIAFFGPDSTSVVCAALGVPPPVVASATGSAEAEASLREEERELLGQHGEWREEEKELQQEALKLDDHLQRGDWHQACEEELRRLRDKSDVAETEQKMPEKVWNLLMRLFQQPRSSALVEAFTLPESEVVKRVEAFLGRPLPLKKKETESQQMQSSVVAYPQPGPMSPAAAPTYGHPGVAPPGSYLRPSAYPQQQPMSSGSPIYGGNQVGPGGMQAALPAVGANVGSVAQGNGFYGAPQVNGVEPQQAFRQEEVDPEKFFLQLSSGPENEKRPCAGEGRESSAGREGEEDGRLSSQQGGEAERAKSAEEVESEKAGQKLCTSRLGSSQSGPVDWSSEVGSLVRACLLCGCLEGAIELLQSYGSEADALLLAAAAAGAGSSATQGSRASFAAVAGANGASLWRSACRAYIEKIADPFMKLVGYVILEDFPALIAAVPVSAPHSSEPWRDALALLCCYVTDGTQLASLCRQLGDRLSANGSDVFGALFCYFCAGDFSGACRIWRQDLQRCLSGKAGAFEHAEKPTRSRSVWLGRHLLATMKRMLILRAALRYGEPCVEFEEVAVTYASYLSSDPALFVPAMRLLVSTCGVGAMAAGARGVQGELKGHPGAAGASDVRAAAATLAFRLFHAQAEQMQRFGFFPPPSPFEGKLAPGAPGLKQPARASGAAAPEPQVGLHGDPSLSQRQAQPPMTGGQRGSVASVGSAVDNRFPSFPPKGTGPQAPPPIHPGVQPPSADQHRIANAVGMGPSPPAAPFHQMNGYGGVSPPAAEGGPVHPPSSAFGATGQPAVRPPLASKPPPVSSPFYQGAPSTTSQPSAGPMPPAASQPPQGPYPPGHPSNAGVAPPRPTSQGPMPPSHGVSPLGGPAPPAGGLSHVHPGSSPSPPPPQMTLPQASHGTFPPSGLQQGRVPQGPPGPFEGSGNPQGGFGSLTGAQQPPLPPPSMGSAGGVPTLQQQQAEEQPIPAYSAPTVGAQPIKPGMPVPWPIPTSAQLNSRTTKSTYAANVNIHKATEKPDGAGALSPPMPPEKQAYVQRVISQLLQFQTGAAANDLNQKMEELFNKMRSGELSSSASQRLVQLCELVEQQQHIQAQKVHAELSSTEWGTSNKGWLMGLKRLLPKP</sequence>
<evidence type="ECO:0000256" key="7">
    <source>
        <dbReference type="ARBA" id="ARBA00022892"/>
    </source>
</evidence>
<dbReference type="EMBL" id="AHZU02000438">
    <property type="protein sequence ID" value="KFG44336.1"/>
    <property type="molecule type" value="Genomic_DNA"/>
</dbReference>
<reference evidence="11 12" key="1">
    <citation type="submission" date="2014-02" db="EMBL/GenBank/DDBJ databases">
        <authorList>
            <person name="Sibley D."/>
            <person name="Venepally P."/>
            <person name="Karamycheva S."/>
            <person name="Hadjithomas M."/>
            <person name="Khan A."/>
            <person name="Brunk B."/>
            <person name="Roos D."/>
            <person name="Caler E."/>
            <person name="Lorenzi H."/>
        </authorList>
    </citation>
    <scope>NUCLEOTIDE SEQUENCE [LARGE SCALE GENOMIC DNA]</scope>
    <source>
        <strain evidence="11 12">GAB2-2007-GAL-DOM2</strain>
    </source>
</reference>
<dbReference type="Gene3D" id="2.130.10.10">
    <property type="entry name" value="YVTN repeat-like/Quinoprotein amine dehydrogenase"/>
    <property type="match status" value="1"/>
</dbReference>
<dbReference type="Gene3D" id="1.20.940.10">
    <property type="entry name" value="Functional domain of the splicing factor Prp18"/>
    <property type="match status" value="1"/>
</dbReference>
<protein>
    <submittedName>
        <fullName evidence="11">WD domain, G-beta repeat-containing protein</fullName>
    </submittedName>
</protein>
<feature type="region of interest" description="Disordered" evidence="10">
    <location>
        <begin position="1106"/>
        <end position="1425"/>
    </location>
</feature>
<accession>A0A086KIW8</accession>
<feature type="compositionally biased region" description="Polar residues" evidence="10">
    <location>
        <begin position="660"/>
        <end position="670"/>
    </location>
</feature>
<dbReference type="GO" id="GO:0015031">
    <property type="term" value="P:protein transport"/>
    <property type="evidence" value="ECO:0007669"/>
    <property type="project" value="UniProtKB-KW"/>
</dbReference>
<dbReference type="GO" id="GO:0007029">
    <property type="term" value="P:endoplasmic reticulum organization"/>
    <property type="evidence" value="ECO:0007669"/>
    <property type="project" value="TreeGrafter"/>
</dbReference>
<gene>
    <name evidence="11" type="ORF">TGDOM2_311400</name>
</gene>
<dbReference type="PANTHER" id="PTHR13923">
    <property type="entry name" value="SEC31-RELATED PROTEIN"/>
    <property type="match status" value="1"/>
</dbReference>
<dbReference type="SUPFAM" id="SSF50978">
    <property type="entry name" value="WD40 repeat-like"/>
    <property type="match status" value="1"/>
</dbReference>
<evidence type="ECO:0000313" key="11">
    <source>
        <dbReference type="EMBL" id="KFG44336.1"/>
    </source>
</evidence>
<feature type="compositionally biased region" description="Pro residues" evidence="10">
    <location>
        <begin position="1285"/>
        <end position="1303"/>
    </location>
</feature>
<evidence type="ECO:0000256" key="9">
    <source>
        <dbReference type="PROSITE-ProRule" id="PRU00221"/>
    </source>
</evidence>
<keyword evidence="7" id="KW-0931">ER-Golgi transport</keyword>
<keyword evidence="5" id="KW-0677">Repeat</keyword>
<dbReference type="PROSITE" id="PS50082">
    <property type="entry name" value="WD_REPEATS_2"/>
    <property type="match status" value="1"/>
</dbReference>
<feature type="compositionally biased region" description="Pro residues" evidence="10">
    <location>
        <begin position="1188"/>
        <end position="1198"/>
    </location>
</feature>
<name>A0A086KIW8_TOXGO</name>
<evidence type="ECO:0000256" key="2">
    <source>
        <dbReference type="ARBA" id="ARBA00009358"/>
    </source>
</evidence>
<feature type="repeat" description="WD" evidence="9">
    <location>
        <begin position="323"/>
        <end position="355"/>
    </location>
</feature>
<dbReference type="GO" id="GO:0030127">
    <property type="term" value="C:COPII vesicle coat"/>
    <property type="evidence" value="ECO:0007669"/>
    <property type="project" value="TreeGrafter"/>
</dbReference>
<dbReference type="InterPro" id="IPR015943">
    <property type="entry name" value="WD40/YVTN_repeat-like_dom_sf"/>
</dbReference>
<dbReference type="Gene3D" id="1.25.40.980">
    <property type="match status" value="1"/>
</dbReference>
<proteinExistence type="inferred from homology"/>
<evidence type="ECO:0000256" key="6">
    <source>
        <dbReference type="ARBA" id="ARBA00022824"/>
    </source>
</evidence>
<keyword evidence="4 9" id="KW-0853">WD repeat</keyword>
<feature type="region of interest" description="Disordered" evidence="10">
    <location>
        <begin position="19"/>
        <end position="39"/>
    </location>
</feature>
<evidence type="ECO:0000256" key="3">
    <source>
        <dbReference type="ARBA" id="ARBA00022448"/>
    </source>
</evidence>
<dbReference type="Gene3D" id="1.25.40.1030">
    <property type="match status" value="1"/>
</dbReference>
<dbReference type="InterPro" id="IPR001680">
    <property type="entry name" value="WD40_rpt"/>
</dbReference>
<feature type="region of interest" description="Disordered" evidence="10">
    <location>
        <begin position="733"/>
        <end position="804"/>
    </location>
</feature>
<evidence type="ECO:0000256" key="10">
    <source>
        <dbReference type="SAM" id="MobiDB-lite"/>
    </source>
</evidence>
<comment type="caution">
    <text evidence="11">The sequence shown here is derived from an EMBL/GenBank/DDBJ whole genome shotgun (WGS) entry which is preliminary data.</text>
</comment>
<keyword evidence="6" id="KW-0256">Endoplasmic reticulum</keyword>
<dbReference type="PANTHER" id="PTHR13923:SF11">
    <property type="entry name" value="SECRETORY 31, ISOFORM D"/>
    <property type="match status" value="1"/>
</dbReference>
<comment type="similarity">
    <text evidence="2">Belongs to the WD repeat SEC31 family.</text>
</comment>
<dbReference type="SMART" id="SM00320">
    <property type="entry name" value="WD40"/>
    <property type="match status" value="4"/>
</dbReference>
<organism evidence="11 12">
    <name type="scientific">Toxoplasma gondii GAB2-2007-GAL-DOM2</name>
    <dbReference type="NCBI Taxonomy" id="1130820"/>
    <lineage>
        <taxon>Eukaryota</taxon>
        <taxon>Sar</taxon>
        <taxon>Alveolata</taxon>
        <taxon>Apicomplexa</taxon>
        <taxon>Conoidasida</taxon>
        <taxon>Coccidia</taxon>
        <taxon>Eucoccidiorida</taxon>
        <taxon>Eimeriorina</taxon>
        <taxon>Sarcocystidae</taxon>
        <taxon>Toxoplasma</taxon>
    </lineage>
</organism>
<dbReference type="GO" id="GO:0070971">
    <property type="term" value="C:endoplasmic reticulum exit site"/>
    <property type="evidence" value="ECO:0007669"/>
    <property type="project" value="TreeGrafter"/>
</dbReference>
<keyword evidence="8" id="KW-0653">Protein transport</keyword>
<keyword evidence="3" id="KW-0813">Transport</keyword>
<evidence type="ECO:0000313" key="12">
    <source>
        <dbReference type="Proteomes" id="UP000028837"/>
    </source>
</evidence>
<feature type="compositionally biased region" description="Basic and acidic residues" evidence="10">
    <location>
        <begin position="737"/>
        <end position="761"/>
    </location>
</feature>
<dbReference type="GO" id="GO:0005198">
    <property type="term" value="F:structural molecule activity"/>
    <property type="evidence" value="ECO:0007669"/>
    <property type="project" value="TreeGrafter"/>
</dbReference>
<feature type="compositionally biased region" description="Basic and acidic residues" evidence="10">
    <location>
        <begin position="769"/>
        <end position="785"/>
    </location>
</feature>
<evidence type="ECO:0000256" key="8">
    <source>
        <dbReference type="ARBA" id="ARBA00022927"/>
    </source>
</evidence>
<evidence type="ECO:0000256" key="4">
    <source>
        <dbReference type="ARBA" id="ARBA00022574"/>
    </source>
</evidence>
<dbReference type="InterPro" id="IPR040251">
    <property type="entry name" value="SEC31-like"/>
</dbReference>
<dbReference type="OrthoDB" id="542917at2759"/>
<evidence type="ECO:0000256" key="1">
    <source>
        <dbReference type="ARBA" id="ARBA00004240"/>
    </source>
</evidence>